<sequence length="240" mass="27558">MAVELFLDLNSQPCRSVYIFAKKNNIPFEFKKVSLMDGEHFGDEFGKINLIRKVPALRDRDFCLAESVAIMLYLADKFKTPDPWYPADIRQRARVNEYLSWQHAAIRLHGSKMFWLRLMIPKMGVDVPKDKMDAALEDLNASLKLIEDKFLGDRAFIAGDRMSLADLVAIVEIMQPVGSGLDVFEGRPKLGAWRDRVRAAVGEELFDEAHRTIMESQEWVKAMDGSTLQAFKPRILRMFM</sequence>
<dbReference type="SUPFAM" id="SSF47616">
    <property type="entry name" value="GST C-terminal domain-like"/>
    <property type="match status" value="1"/>
</dbReference>
<protein>
    <recommendedName>
        <fullName evidence="4">glutathione transferase</fullName>
        <ecNumber evidence="4">2.5.1.18</ecNumber>
    </recommendedName>
</protein>
<dbReference type="InterPro" id="IPR036282">
    <property type="entry name" value="Glutathione-S-Trfase_C_sf"/>
</dbReference>
<dbReference type="Ensembl" id="ENSKMAT00000001833.1">
    <property type="protein sequence ID" value="ENSKMAP00000001787.1"/>
    <property type="gene ID" value="ENSKMAG00000001417.1"/>
</dbReference>
<dbReference type="GeneTree" id="ENSGT00940000163205"/>
<dbReference type="InterPro" id="IPR040075">
    <property type="entry name" value="GST_N_Theta"/>
</dbReference>
<dbReference type="InterPro" id="IPR004045">
    <property type="entry name" value="Glutathione_S-Trfase_N"/>
</dbReference>
<comment type="subunit">
    <text evidence="3">Homodimer.</text>
</comment>
<dbReference type="OMA" id="CQYRVDE"/>
<evidence type="ECO:0000259" key="9">
    <source>
        <dbReference type="PROSITE" id="PS50405"/>
    </source>
</evidence>
<reference evidence="10" key="2">
    <citation type="submission" date="2025-09" db="UniProtKB">
        <authorList>
            <consortium name="Ensembl"/>
        </authorList>
    </citation>
    <scope>IDENTIFICATION</scope>
</reference>
<dbReference type="Pfam" id="PF02798">
    <property type="entry name" value="GST_N"/>
    <property type="match status" value="1"/>
</dbReference>
<dbReference type="InterPro" id="IPR010987">
    <property type="entry name" value="Glutathione-S-Trfase_C-like"/>
</dbReference>
<name>A0A3Q3EII8_KRYMA</name>
<evidence type="ECO:0000256" key="7">
    <source>
        <dbReference type="ARBA" id="ARBA00047960"/>
    </source>
</evidence>
<dbReference type="GO" id="GO:0006749">
    <property type="term" value="P:glutathione metabolic process"/>
    <property type="evidence" value="ECO:0007669"/>
    <property type="project" value="TreeGrafter"/>
</dbReference>
<evidence type="ECO:0000256" key="6">
    <source>
        <dbReference type="ARBA" id="ARBA00022679"/>
    </source>
</evidence>
<dbReference type="CDD" id="cd03183">
    <property type="entry name" value="GST_C_Theta"/>
    <property type="match status" value="1"/>
</dbReference>
<dbReference type="CDD" id="cd03050">
    <property type="entry name" value="GST_N_Theta"/>
    <property type="match status" value="1"/>
</dbReference>
<reference evidence="10" key="1">
    <citation type="submission" date="2025-08" db="UniProtKB">
        <authorList>
            <consortium name="Ensembl"/>
        </authorList>
    </citation>
    <scope>IDENTIFICATION</scope>
</reference>
<dbReference type="FunFam" id="1.20.1050.10:FF:000008">
    <property type="entry name" value="Glutathione S-transferase theta-1"/>
    <property type="match status" value="1"/>
</dbReference>
<evidence type="ECO:0000256" key="3">
    <source>
        <dbReference type="ARBA" id="ARBA00011738"/>
    </source>
</evidence>
<dbReference type="InterPro" id="IPR036249">
    <property type="entry name" value="Thioredoxin-like_sf"/>
</dbReference>
<dbReference type="Gene3D" id="3.40.30.10">
    <property type="entry name" value="Glutaredoxin"/>
    <property type="match status" value="1"/>
</dbReference>
<keyword evidence="5" id="KW-0963">Cytoplasm</keyword>
<dbReference type="SFLD" id="SFLDG01153">
    <property type="entry name" value="Main.4:_Theta-like"/>
    <property type="match status" value="1"/>
</dbReference>
<dbReference type="Pfam" id="PF00043">
    <property type="entry name" value="GST_C"/>
    <property type="match status" value="1"/>
</dbReference>
<keyword evidence="11" id="KW-1185">Reference proteome</keyword>
<comment type="subcellular location">
    <subcellularLocation>
        <location evidence="1">Cytoplasm</location>
    </subcellularLocation>
</comment>
<evidence type="ECO:0000259" key="8">
    <source>
        <dbReference type="PROSITE" id="PS50404"/>
    </source>
</evidence>
<comment type="catalytic activity">
    <reaction evidence="7">
        <text>RX + glutathione = an S-substituted glutathione + a halide anion + H(+)</text>
        <dbReference type="Rhea" id="RHEA:16437"/>
        <dbReference type="ChEBI" id="CHEBI:15378"/>
        <dbReference type="ChEBI" id="CHEBI:16042"/>
        <dbReference type="ChEBI" id="CHEBI:17792"/>
        <dbReference type="ChEBI" id="CHEBI:57925"/>
        <dbReference type="ChEBI" id="CHEBI:90779"/>
        <dbReference type="EC" id="2.5.1.18"/>
    </reaction>
</comment>
<dbReference type="InterPro" id="IPR051369">
    <property type="entry name" value="GST_Theta"/>
</dbReference>
<proteinExistence type="inferred from homology"/>
<dbReference type="EC" id="2.5.1.18" evidence="4"/>
<dbReference type="InterPro" id="IPR040079">
    <property type="entry name" value="Glutathione_S-Trfase"/>
</dbReference>
<dbReference type="PROSITE" id="PS50405">
    <property type="entry name" value="GST_CTER"/>
    <property type="match status" value="1"/>
</dbReference>
<evidence type="ECO:0000313" key="11">
    <source>
        <dbReference type="Proteomes" id="UP000264800"/>
    </source>
</evidence>
<comment type="similarity">
    <text evidence="2">Belongs to the GST superfamily. Theta family.</text>
</comment>
<dbReference type="PROSITE" id="PS50404">
    <property type="entry name" value="GST_NTER"/>
    <property type="match status" value="1"/>
</dbReference>
<dbReference type="CTD" id="393556"/>
<dbReference type="AlphaFoldDB" id="A0A3Q3EII8"/>
<dbReference type="GO" id="GO:0005737">
    <property type="term" value="C:cytoplasm"/>
    <property type="evidence" value="ECO:0007669"/>
    <property type="project" value="UniProtKB-SubCell"/>
</dbReference>
<dbReference type="Proteomes" id="UP000264800">
    <property type="component" value="Unplaced"/>
</dbReference>
<dbReference type="KEGG" id="kmr:108247352"/>
<dbReference type="SFLD" id="SFLDS00019">
    <property type="entry name" value="Glutathione_Transferase_(cytos"/>
    <property type="match status" value="1"/>
</dbReference>
<dbReference type="PANTHER" id="PTHR43917">
    <property type="match status" value="1"/>
</dbReference>
<dbReference type="RefSeq" id="XP_017290888.1">
    <property type="nucleotide sequence ID" value="XM_017435399.3"/>
</dbReference>
<dbReference type="OrthoDB" id="422574at2759"/>
<dbReference type="Gene3D" id="1.20.1050.10">
    <property type="match status" value="1"/>
</dbReference>
<dbReference type="PANTHER" id="PTHR43917:SF9">
    <property type="entry name" value="GLUTATHIONE S-TRANSFERASE THETA-1"/>
    <property type="match status" value="1"/>
</dbReference>
<accession>A0A3Q3EII8</accession>
<dbReference type="GO" id="GO:0004364">
    <property type="term" value="F:glutathione transferase activity"/>
    <property type="evidence" value="ECO:0007669"/>
    <property type="project" value="UniProtKB-EC"/>
</dbReference>
<keyword evidence="6" id="KW-0808">Transferase</keyword>
<dbReference type="SFLD" id="SFLDG00358">
    <property type="entry name" value="Main_(cytGST)"/>
    <property type="match status" value="1"/>
</dbReference>
<evidence type="ECO:0000256" key="5">
    <source>
        <dbReference type="ARBA" id="ARBA00022490"/>
    </source>
</evidence>
<dbReference type="STRING" id="37003.ENSKMAP00000001787"/>
<organism evidence="10 11">
    <name type="scientific">Kryptolebias marmoratus</name>
    <name type="common">Mangrove killifish</name>
    <name type="synonym">Rivulus marmoratus</name>
    <dbReference type="NCBI Taxonomy" id="37003"/>
    <lineage>
        <taxon>Eukaryota</taxon>
        <taxon>Metazoa</taxon>
        <taxon>Chordata</taxon>
        <taxon>Craniata</taxon>
        <taxon>Vertebrata</taxon>
        <taxon>Euteleostomi</taxon>
        <taxon>Actinopterygii</taxon>
        <taxon>Neopterygii</taxon>
        <taxon>Teleostei</taxon>
        <taxon>Neoteleostei</taxon>
        <taxon>Acanthomorphata</taxon>
        <taxon>Ovalentaria</taxon>
        <taxon>Atherinomorphae</taxon>
        <taxon>Cyprinodontiformes</taxon>
        <taxon>Rivulidae</taxon>
        <taxon>Kryptolebias</taxon>
    </lineage>
</organism>
<dbReference type="FunFam" id="3.40.30.10:FF:000086">
    <property type="entry name" value="Glutathione S-transferase theta-1"/>
    <property type="match status" value="1"/>
</dbReference>
<dbReference type="SUPFAM" id="SSF52833">
    <property type="entry name" value="Thioredoxin-like"/>
    <property type="match status" value="1"/>
</dbReference>
<feature type="domain" description="GST C-terminal" evidence="9">
    <location>
        <begin position="88"/>
        <end position="234"/>
    </location>
</feature>
<evidence type="ECO:0000256" key="2">
    <source>
        <dbReference type="ARBA" id="ARBA00009899"/>
    </source>
</evidence>
<evidence type="ECO:0000256" key="4">
    <source>
        <dbReference type="ARBA" id="ARBA00012452"/>
    </source>
</evidence>
<evidence type="ECO:0000313" key="10">
    <source>
        <dbReference type="Ensembl" id="ENSKMAP00000001787.1"/>
    </source>
</evidence>
<dbReference type="InterPro" id="IPR040077">
    <property type="entry name" value="GST_C_Theta"/>
</dbReference>
<feature type="domain" description="GST N-terminal" evidence="8">
    <location>
        <begin position="1"/>
        <end position="82"/>
    </location>
</feature>
<dbReference type="GeneID" id="108247352"/>
<dbReference type="InterPro" id="IPR004046">
    <property type="entry name" value="GST_C"/>
</dbReference>
<evidence type="ECO:0000256" key="1">
    <source>
        <dbReference type="ARBA" id="ARBA00004496"/>
    </source>
</evidence>